<dbReference type="Pfam" id="PF09839">
    <property type="entry name" value="DUF2066"/>
    <property type="match status" value="1"/>
</dbReference>
<gene>
    <name evidence="2" type="ORF">WL1483_2994</name>
</gene>
<reference evidence="3" key="1">
    <citation type="submission" date="2015-10" db="EMBL/GenBank/DDBJ databases">
        <title>Complete Genome Sequence of Aeromonas schubertii strain WL1483.</title>
        <authorList>
            <person name="Liu L."/>
        </authorList>
    </citation>
    <scope>NUCLEOTIDE SEQUENCE [LARGE SCALE GENOMIC DNA]</scope>
    <source>
        <strain evidence="3">WL1483</strain>
    </source>
</reference>
<evidence type="ECO:0000256" key="1">
    <source>
        <dbReference type="SAM" id="SignalP"/>
    </source>
</evidence>
<protein>
    <recommendedName>
        <fullName evidence="4">DUF2066 domain-containing protein</fullName>
    </recommendedName>
</protein>
<reference evidence="2 3" key="2">
    <citation type="journal article" date="2016" name="Genome Announc.">
        <title>Complete Genome Sequence of the Highly Virulent Aeromonas schubertii Strain WL1483, Isolated from Diseased Snakehead Fish (Channa argus) in China.</title>
        <authorList>
            <person name="Liu L."/>
            <person name="Li N."/>
            <person name="Zhang D."/>
            <person name="Fu X."/>
            <person name="Shi C."/>
            <person name="Lin Q."/>
            <person name="Hao G."/>
        </authorList>
    </citation>
    <scope>NUCLEOTIDE SEQUENCE [LARGE SCALE GENOMIC DNA]</scope>
    <source>
        <strain evidence="2 3">WL1483</strain>
    </source>
</reference>
<evidence type="ECO:0008006" key="4">
    <source>
        <dbReference type="Google" id="ProtNLM"/>
    </source>
</evidence>
<dbReference type="EMBL" id="CP013067">
    <property type="protein sequence ID" value="ALP42413.1"/>
    <property type="molecule type" value="Genomic_DNA"/>
</dbReference>
<evidence type="ECO:0000313" key="3">
    <source>
        <dbReference type="Proteomes" id="UP000058114"/>
    </source>
</evidence>
<keyword evidence="1" id="KW-0732">Signal</keyword>
<sequence>MMHKTLVTLLLCIASAASWAVQIPDLYLGRAGASTEMVKAQGEALGAVLIKLTGKREVLIQPEIAAALTKPGEYIRRYVYQGEGSARQLVAEMDPGRVNQLLSQAKLPLLGAVRPQIALWLVIDDSQRRMVSDQSQDGWANELRSGAAPLALPVVLPIMDLDDSSAVAVTDVLGRFAEPVAAASQRYGAEMVLLGRLSAEDETWTLEWGLYGSKDGQLSELTKGSLSGSQQAVSEQLTTQLSAWLVEHYGAKVSGERGQLQLTVEGLSQMNDIANVQSLIKGMASVASVELAELDMESATFNLSFYGEQKELERGLSLDARLAQVGSQPGSLHYRWSGQ</sequence>
<proteinExistence type="predicted"/>
<accession>A0A0S2SL49</accession>
<evidence type="ECO:0000313" key="2">
    <source>
        <dbReference type="EMBL" id="ALP42413.1"/>
    </source>
</evidence>
<dbReference type="PATRIC" id="fig|652.5.peg.2816"/>
<feature type="chain" id="PRO_5006604442" description="DUF2066 domain-containing protein" evidence="1">
    <location>
        <begin position="21"/>
        <end position="339"/>
    </location>
</feature>
<dbReference type="RefSeq" id="WP_235512929.1">
    <property type="nucleotide sequence ID" value="NZ_CP013067.1"/>
</dbReference>
<feature type="signal peptide" evidence="1">
    <location>
        <begin position="1"/>
        <end position="20"/>
    </location>
</feature>
<dbReference type="InterPro" id="IPR018642">
    <property type="entry name" value="DUF2066"/>
</dbReference>
<organism evidence="2 3">
    <name type="scientific">Aeromonas schubertii</name>
    <dbReference type="NCBI Taxonomy" id="652"/>
    <lineage>
        <taxon>Bacteria</taxon>
        <taxon>Pseudomonadati</taxon>
        <taxon>Pseudomonadota</taxon>
        <taxon>Gammaproteobacteria</taxon>
        <taxon>Aeromonadales</taxon>
        <taxon>Aeromonadaceae</taxon>
        <taxon>Aeromonas</taxon>
    </lineage>
</organism>
<dbReference type="AlphaFoldDB" id="A0A0S2SL49"/>
<name>A0A0S2SL49_9GAMM</name>
<dbReference type="KEGG" id="asr:WL1483_2994"/>
<dbReference type="Proteomes" id="UP000058114">
    <property type="component" value="Chromosome"/>
</dbReference>